<feature type="domain" description="FAD-dependent oxidoreductase 2 FAD-binding" evidence="6">
    <location>
        <begin position="7"/>
        <end position="275"/>
    </location>
</feature>
<comment type="similarity">
    <text evidence="2">Belongs to the GMC oxidoreductase family.</text>
</comment>
<evidence type="ECO:0000256" key="4">
    <source>
        <dbReference type="ARBA" id="ARBA00022827"/>
    </source>
</evidence>
<evidence type="ECO:0000313" key="9">
    <source>
        <dbReference type="Proteomes" id="UP000015346"/>
    </source>
</evidence>
<evidence type="ECO:0000256" key="3">
    <source>
        <dbReference type="ARBA" id="ARBA00022630"/>
    </source>
</evidence>
<dbReference type="OrthoDB" id="9798604at2"/>
<dbReference type="AlphaFoldDB" id="S9R6A5"/>
<comment type="caution">
    <text evidence="8">The sequence shown here is derived from an EMBL/GenBank/DDBJ whole genome shotgun (WGS) entry which is preliminary data.</text>
</comment>
<keyword evidence="3" id="KW-0285">Flavoprotein</keyword>
<dbReference type="PANTHER" id="PTHR42784:SF1">
    <property type="entry name" value="PYRANOSE 2-OXIDASE"/>
    <property type="match status" value="1"/>
</dbReference>
<organism evidence="8 9">
    <name type="scientific">Rubellimicrobium thermophilum DSM 16684</name>
    <dbReference type="NCBI Taxonomy" id="1123069"/>
    <lineage>
        <taxon>Bacteria</taxon>
        <taxon>Pseudomonadati</taxon>
        <taxon>Pseudomonadota</taxon>
        <taxon>Alphaproteobacteria</taxon>
        <taxon>Rhodobacterales</taxon>
        <taxon>Roseobacteraceae</taxon>
        <taxon>Rubellimicrobium</taxon>
    </lineage>
</organism>
<evidence type="ECO:0000256" key="1">
    <source>
        <dbReference type="ARBA" id="ARBA00001974"/>
    </source>
</evidence>
<keyword evidence="9" id="KW-1185">Reference proteome</keyword>
<dbReference type="HOGENOM" id="CLU_008878_4_0_5"/>
<keyword evidence="5" id="KW-0560">Oxidoreductase</keyword>
<dbReference type="EMBL" id="AOLV01000007">
    <property type="protein sequence ID" value="EPX87442.1"/>
    <property type="molecule type" value="Genomic_DNA"/>
</dbReference>
<comment type="cofactor">
    <cofactor evidence="1">
        <name>FAD</name>
        <dbReference type="ChEBI" id="CHEBI:57692"/>
    </cofactor>
</comment>
<dbReference type="Pfam" id="PF00890">
    <property type="entry name" value="FAD_binding_2"/>
    <property type="match status" value="1"/>
</dbReference>
<proteinExistence type="inferred from homology"/>
<dbReference type="GO" id="GO:0016614">
    <property type="term" value="F:oxidoreductase activity, acting on CH-OH group of donors"/>
    <property type="evidence" value="ECO:0007669"/>
    <property type="project" value="InterPro"/>
</dbReference>
<dbReference type="STRING" id="1123069.ruthe_00512"/>
<sequence>MTDTQFDALVIGSGASGSFAAKELTERGLRVALVEAGREIGPEDFADPPKGPVEKGIQLRQRAIATILGQHVQAKVAFFGHQFRHLFVNDREHPYETTRDQPYLWIRGRQLGGRLHTYGRVLMRWSDTDFKAGSRDGASPDWPIAYGDLAPYYDKVESFLGLVGTPEGLPNLPDGKYLKPGHLTAAERRLKEAVEGRWPERRVTTWRYMPPNPRRVPQPLLAAMATGRLTVLADRIARKVLTDRSGARAIGAEVIDRRSGQVSILTARVVVLCCSPVETVRLMLNSASDAHPEGLANGSGMLGRCFMDQAPLVIFGTIPGQKGKEDDPTWDPDPWYGRTGGAYIPRWENVGDRHNPVFLRGYGFQGTAARLYVPPHKRAQFAFMGFCEMLPAPDNRITLSHRRDRWGMPIPHIRCHVGENERRLLMAASDEIRAMVEAADFEVEWIGSPLGLTEYGRGAYPDEDPISRWFFRRFFPRAMTMGAAIHESGGARMGDDPATSVLNRHNQAWEVPNLFVTDAAAFPTSGTAGTTLTIMALTVRACEHIAGELAAGRL</sequence>
<dbReference type="InterPro" id="IPR051473">
    <property type="entry name" value="P2Ox-like"/>
</dbReference>
<dbReference type="RefSeq" id="WP_021096621.1">
    <property type="nucleotide sequence ID" value="NZ_KE557320.1"/>
</dbReference>
<dbReference type="SUPFAM" id="SSF51905">
    <property type="entry name" value="FAD/NAD(P)-binding domain"/>
    <property type="match status" value="1"/>
</dbReference>
<evidence type="ECO:0000259" key="7">
    <source>
        <dbReference type="Pfam" id="PF05199"/>
    </source>
</evidence>
<evidence type="ECO:0000259" key="6">
    <source>
        <dbReference type="Pfam" id="PF00890"/>
    </source>
</evidence>
<keyword evidence="4" id="KW-0274">FAD</keyword>
<gene>
    <name evidence="8" type="ORF">ruthe_00512</name>
</gene>
<dbReference type="PANTHER" id="PTHR42784">
    <property type="entry name" value="PYRANOSE 2-OXIDASE"/>
    <property type="match status" value="1"/>
</dbReference>
<dbReference type="PATRIC" id="fig|1123069.3.peg.477"/>
<accession>S9R6A5</accession>
<reference evidence="8 9" key="1">
    <citation type="journal article" date="2013" name="Stand. Genomic Sci.">
        <title>Genome sequence of the reddish-pigmented Rubellimicrobium thermophilum type strain (DSM 16684(T)), a member of the Roseobacter clade.</title>
        <authorList>
            <person name="Fiebig A."/>
            <person name="Riedel T."/>
            <person name="Gronow S."/>
            <person name="Petersen J."/>
            <person name="Klenk H.P."/>
            <person name="Goker M."/>
        </authorList>
    </citation>
    <scope>NUCLEOTIDE SEQUENCE [LARGE SCALE GENOMIC DNA]</scope>
    <source>
        <strain evidence="8 9">DSM 16684</strain>
    </source>
</reference>
<dbReference type="InterPro" id="IPR007867">
    <property type="entry name" value="GMC_OxRtase_C"/>
</dbReference>
<evidence type="ECO:0000313" key="8">
    <source>
        <dbReference type="EMBL" id="EPX87442.1"/>
    </source>
</evidence>
<dbReference type="Proteomes" id="UP000015346">
    <property type="component" value="Unassembled WGS sequence"/>
</dbReference>
<protein>
    <submittedName>
        <fullName evidence="8">Choline dehydrogenase</fullName>
    </submittedName>
</protein>
<dbReference type="InterPro" id="IPR036188">
    <property type="entry name" value="FAD/NAD-bd_sf"/>
</dbReference>
<dbReference type="Gene3D" id="3.50.50.60">
    <property type="entry name" value="FAD/NAD(P)-binding domain"/>
    <property type="match status" value="2"/>
</dbReference>
<name>S9R6A5_9RHOB</name>
<dbReference type="InterPro" id="IPR003953">
    <property type="entry name" value="FAD-dep_OxRdtase_2_FAD-bd"/>
</dbReference>
<dbReference type="SUPFAM" id="SSF54373">
    <property type="entry name" value="FAD-linked reductases, C-terminal domain"/>
    <property type="match status" value="1"/>
</dbReference>
<dbReference type="Pfam" id="PF05199">
    <property type="entry name" value="GMC_oxred_C"/>
    <property type="match status" value="1"/>
</dbReference>
<evidence type="ECO:0000256" key="5">
    <source>
        <dbReference type="ARBA" id="ARBA00023002"/>
    </source>
</evidence>
<feature type="domain" description="Glucose-methanol-choline oxidoreductase C-terminal" evidence="7">
    <location>
        <begin position="391"/>
        <end position="537"/>
    </location>
</feature>
<evidence type="ECO:0000256" key="2">
    <source>
        <dbReference type="ARBA" id="ARBA00010790"/>
    </source>
</evidence>